<dbReference type="InterPro" id="IPR000253">
    <property type="entry name" value="FHA_dom"/>
</dbReference>
<evidence type="ECO:0000256" key="1">
    <source>
        <dbReference type="ARBA" id="ARBA00022553"/>
    </source>
</evidence>
<evidence type="ECO:0000256" key="2">
    <source>
        <dbReference type="SAM" id="MobiDB-lite"/>
    </source>
</evidence>
<feature type="region of interest" description="Disordered" evidence="2">
    <location>
        <begin position="1"/>
        <end position="67"/>
    </location>
</feature>
<reference evidence="4 5" key="1">
    <citation type="submission" date="2019-06" db="EMBL/GenBank/DDBJ databases">
        <authorList>
            <person name="Li F."/>
        </authorList>
    </citation>
    <scope>NUCLEOTIDE SEQUENCE [LARGE SCALE GENOMIC DNA]</scope>
    <source>
        <strain evidence="4 5">10F1D-1</strain>
    </source>
</reference>
<protein>
    <submittedName>
        <fullName evidence="4">FHA domain-containing protein</fullName>
    </submittedName>
</protein>
<keyword evidence="5" id="KW-1185">Reference proteome</keyword>
<evidence type="ECO:0000313" key="4">
    <source>
        <dbReference type="EMBL" id="TPW75997.1"/>
    </source>
</evidence>
<organism evidence="4 5">
    <name type="scientific">Schumannella soli</name>
    <dbReference type="NCBI Taxonomy" id="2590779"/>
    <lineage>
        <taxon>Bacteria</taxon>
        <taxon>Bacillati</taxon>
        <taxon>Actinomycetota</taxon>
        <taxon>Actinomycetes</taxon>
        <taxon>Micrococcales</taxon>
        <taxon>Microbacteriaceae</taxon>
        <taxon>Schumannella</taxon>
    </lineage>
</organism>
<gene>
    <name evidence="4" type="ORF">FJ657_09195</name>
</gene>
<accession>A0A506Y3J2</accession>
<keyword evidence="1" id="KW-0597">Phosphoprotein</keyword>
<sequence length="192" mass="19677">MADDGEMHPDDEDTRPGAVMPLSPPPVRIDDLDDTVQLSTETRHRLLREPAGLAASPPAPRAPRTSAHLTHRVSVAGSAPLPLGAPIIVGRAPRAPRIPDGPPPILVPVVSPLGEVSSAHVELTEVGSAVVVRDLRSTNGTRVIAPGTTVRTLGPGESAVVPAGTVIELGDGVALEVLAPGVAAPQDGEEPR</sequence>
<dbReference type="EMBL" id="VHQG01000002">
    <property type="protein sequence ID" value="TPW75997.1"/>
    <property type="molecule type" value="Genomic_DNA"/>
</dbReference>
<feature type="domain" description="FHA" evidence="3">
    <location>
        <begin position="114"/>
        <end position="170"/>
    </location>
</feature>
<dbReference type="Gene3D" id="2.60.200.20">
    <property type="match status" value="1"/>
</dbReference>
<dbReference type="InterPro" id="IPR008984">
    <property type="entry name" value="SMAD_FHA_dom_sf"/>
</dbReference>
<proteinExistence type="predicted"/>
<evidence type="ECO:0000313" key="5">
    <source>
        <dbReference type="Proteomes" id="UP000316252"/>
    </source>
</evidence>
<dbReference type="OrthoDB" id="3254248at2"/>
<dbReference type="SUPFAM" id="SSF49879">
    <property type="entry name" value="SMAD/FHA domain"/>
    <property type="match status" value="1"/>
</dbReference>
<comment type="caution">
    <text evidence="4">The sequence shown here is derived from an EMBL/GenBank/DDBJ whole genome shotgun (WGS) entry which is preliminary data.</text>
</comment>
<name>A0A506Y3J2_9MICO</name>
<dbReference type="CDD" id="cd00060">
    <property type="entry name" value="FHA"/>
    <property type="match status" value="1"/>
</dbReference>
<dbReference type="Proteomes" id="UP000316252">
    <property type="component" value="Unassembled WGS sequence"/>
</dbReference>
<dbReference type="Pfam" id="PF00498">
    <property type="entry name" value="FHA"/>
    <property type="match status" value="1"/>
</dbReference>
<evidence type="ECO:0000259" key="3">
    <source>
        <dbReference type="Pfam" id="PF00498"/>
    </source>
</evidence>
<dbReference type="AlphaFoldDB" id="A0A506Y3J2"/>